<dbReference type="Pfam" id="PF00501">
    <property type="entry name" value="AMP-binding"/>
    <property type="match status" value="1"/>
</dbReference>
<dbReference type="PANTHER" id="PTHR43201:SF8">
    <property type="entry name" value="ACYL-COA SYNTHETASE FAMILY MEMBER 3"/>
    <property type="match status" value="1"/>
</dbReference>
<proteinExistence type="inferred from homology"/>
<evidence type="ECO:0000259" key="3">
    <source>
        <dbReference type="Pfam" id="PF13193"/>
    </source>
</evidence>
<evidence type="ECO:0000259" key="2">
    <source>
        <dbReference type="Pfam" id="PF00501"/>
    </source>
</evidence>
<dbReference type="SUPFAM" id="SSF56801">
    <property type="entry name" value="Acetyl-CoA synthetase-like"/>
    <property type="match status" value="1"/>
</dbReference>
<comment type="similarity">
    <text evidence="1">Belongs to the ATP-dependent AMP-binding enzyme family.</text>
</comment>
<dbReference type="InterPro" id="IPR045851">
    <property type="entry name" value="AMP-bd_C_sf"/>
</dbReference>
<feature type="domain" description="AMP-binding enzyme C-terminal" evidence="3">
    <location>
        <begin position="450"/>
        <end position="518"/>
    </location>
</feature>
<dbReference type="PANTHER" id="PTHR43201">
    <property type="entry name" value="ACYL-COA SYNTHETASE"/>
    <property type="match status" value="1"/>
</dbReference>
<dbReference type="PROSITE" id="PS00455">
    <property type="entry name" value="AMP_BINDING"/>
    <property type="match status" value="1"/>
</dbReference>
<evidence type="ECO:0000313" key="4">
    <source>
        <dbReference type="EMBL" id="KAK5579287.1"/>
    </source>
</evidence>
<feature type="domain" description="AMP-dependent synthetase/ligase" evidence="2">
    <location>
        <begin position="11"/>
        <end position="388"/>
    </location>
</feature>
<dbReference type="AlphaFoldDB" id="A0AAN7TSD0"/>
<dbReference type="InterPro" id="IPR000873">
    <property type="entry name" value="AMP-dep_synth/lig_dom"/>
</dbReference>
<evidence type="ECO:0000256" key="1">
    <source>
        <dbReference type="ARBA" id="ARBA00006432"/>
    </source>
</evidence>
<dbReference type="InterPro" id="IPR025110">
    <property type="entry name" value="AMP-bd_C"/>
</dbReference>
<sequence>MNRIPSLKLFNRALKFKDRTSIINYPNNSTQRYTYNDLLNESQSIANILNYKKKDLEQERIAYFFGQNFDYVRSQWGIWAAGGTAVPLAISHPIHELQYTIENSKSSMILTNSENYSKMKEIGTKLNIPVIELPKVGEYTTTATQFNPTEQYKQYSIDSNRNALIIYTSGTTSRPKGVVTTHANIEAQIQTLVDYWKWTEKDHILEVLPLHHVHGVINVVSCALWSGAICEMMPKFDCKQVIDRLLESGITSDLEQPISLFMAVPTIYSKLIKYVNETITDPTERLAIESAFKRLRLMVSGSSALPESVRNEFQKISGQVLLERYGMTEIGMALSNPLNVDQRIGGTVGFPLPGVQIKIQSEPNNNINNNNEVGELLVKGPQVFKEYFEKKEATKEAFDEDGWFKTGDIVEKDLSTGRLKILGRSSVDIIKRGGFKISALEIEREILDMDSNIQECAILGIPNDEYGQDIGAIIVYKKGKKPMTFEEFKTNCKVRLAHYKVPNKFLVLENEIPKNAMSKVNKKELLKLFS</sequence>
<name>A0AAN7TSD0_9MYCE</name>
<dbReference type="Proteomes" id="UP001344447">
    <property type="component" value="Unassembled WGS sequence"/>
</dbReference>
<accession>A0AAN7TSD0</accession>
<evidence type="ECO:0000313" key="5">
    <source>
        <dbReference type="Proteomes" id="UP001344447"/>
    </source>
</evidence>
<dbReference type="CDD" id="cd05941">
    <property type="entry name" value="MCS"/>
    <property type="match status" value="1"/>
</dbReference>
<reference evidence="4 5" key="1">
    <citation type="submission" date="2023-11" db="EMBL/GenBank/DDBJ databases">
        <title>Dfirmibasis_genome.</title>
        <authorList>
            <person name="Edelbroek B."/>
            <person name="Kjellin J."/>
            <person name="Jerlstrom-Hultqvist J."/>
            <person name="Soderbom F."/>
        </authorList>
    </citation>
    <scope>NUCLEOTIDE SEQUENCE [LARGE SCALE GENOMIC DNA]</scope>
    <source>
        <strain evidence="4 5">TNS-C-14</strain>
    </source>
</reference>
<dbReference type="GO" id="GO:0031956">
    <property type="term" value="F:medium-chain fatty acid-CoA ligase activity"/>
    <property type="evidence" value="ECO:0007669"/>
    <property type="project" value="TreeGrafter"/>
</dbReference>
<keyword evidence="5" id="KW-1185">Reference proteome</keyword>
<comment type="caution">
    <text evidence="4">The sequence shown here is derived from an EMBL/GenBank/DDBJ whole genome shotgun (WGS) entry which is preliminary data.</text>
</comment>
<dbReference type="Gene3D" id="3.40.50.12780">
    <property type="entry name" value="N-terminal domain of ligase-like"/>
    <property type="match status" value="1"/>
</dbReference>
<protein>
    <recommendedName>
        <fullName evidence="6">Acyl-CoA synthetase family member 3, mitochondrial</fullName>
    </recommendedName>
</protein>
<dbReference type="InterPro" id="IPR020845">
    <property type="entry name" value="AMP-binding_CS"/>
</dbReference>
<dbReference type="GO" id="GO:0006631">
    <property type="term" value="P:fatty acid metabolic process"/>
    <property type="evidence" value="ECO:0007669"/>
    <property type="project" value="TreeGrafter"/>
</dbReference>
<organism evidence="4 5">
    <name type="scientific">Dictyostelium firmibasis</name>
    <dbReference type="NCBI Taxonomy" id="79012"/>
    <lineage>
        <taxon>Eukaryota</taxon>
        <taxon>Amoebozoa</taxon>
        <taxon>Evosea</taxon>
        <taxon>Eumycetozoa</taxon>
        <taxon>Dictyostelia</taxon>
        <taxon>Dictyosteliales</taxon>
        <taxon>Dictyosteliaceae</taxon>
        <taxon>Dictyostelium</taxon>
    </lineage>
</organism>
<evidence type="ECO:0008006" key="6">
    <source>
        <dbReference type="Google" id="ProtNLM"/>
    </source>
</evidence>
<dbReference type="Pfam" id="PF13193">
    <property type="entry name" value="AMP-binding_C"/>
    <property type="match status" value="1"/>
</dbReference>
<dbReference type="InterPro" id="IPR042099">
    <property type="entry name" value="ANL_N_sf"/>
</dbReference>
<dbReference type="Gene3D" id="3.30.300.30">
    <property type="match status" value="1"/>
</dbReference>
<dbReference type="EMBL" id="JAVFKY010000003">
    <property type="protein sequence ID" value="KAK5579287.1"/>
    <property type="molecule type" value="Genomic_DNA"/>
</dbReference>
<gene>
    <name evidence="4" type="ORF">RB653_008968</name>
</gene>